<proteinExistence type="predicted"/>
<dbReference type="GO" id="GO:0006361">
    <property type="term" value="P:transcription initiation at RNA polymerase I promoter"/>
    <property type="evidence" value="ECO:0007669"/>
    <property type="project" value="TreeGrafter"/>
</dbReference>
<dbReference type="GO" id="GO:0042790">
    <property type="term" value="P:nucleolar large rRNA transcription by RNA polymerase I"/>
    <property type="evidence" value="ECO:0007669"/>
    <property type="project" value="InterPro"/>
</dbReference>
<dbReference type="RefSeq" id="XP_033767909.1">
    <property type="nucleotide sequence ID" value="XM_033912018.1"/>
</dbReference>
<dbReference type="InterPro" id="IPR039601">
    <property type="entry name" value="Rrn5"/>
</dbReference>
<sequence>MEHQQLQKYVDLYNKEVEEFYNGAASGRPREFHPSKVHIKSIHEKASTANSGVEISSLGVDWDSEEKETFFWCLSRYSIHRVDEWRSLLPRKSAMEILGYYRLLRRASLSARSRKAGDDGAPIAYEMSAEWVALETKLSEAVTAITEGAAEVADEEGHSEGLINYESWKRRWVAIYSHSRIAEIRPLPRHALPLSRSATETLERCVRRYTRALLWCTALAGMASRSVSARAAGSRGCKSLPTVVTRRQVERALCTEARARDLHVLPRRIALTLRKWELDYPREGKLFRTKEMACLFLQSQLSRRDAPPVHQDENQDENQDKNQEQDTTASESGSEAERNEINEADLFRSALHENQLLKWLSK</sequence>
<reference evidence="2" key="2">
    <citation type="submission" date="2020-01" db="EMBL/GenBank/DDBJ databases">
        <title>Population-level Yeast Reference Genomes.</title>
        <authorList>
            <person name="Yue J.-X."/>
        </authorList>
    </citation>
    <scope>NUCLEOTIDE SEQUENCE</scope>
    <source>
        <strain evidence="2">CBS432</strain>
    </source>
</reference>
<evidence type="ECO:0000256" key="1">
    <source>
        <dbReference type="SAM" id="MobiDB-lite"/>
    </source>
</evidence>
<dbReference type="GO" id="GO:0001181">
    <property type="term" value="F:RNA polymerase I general transcription initiation factor activity"/>
    <property type="evidence" value="ECO:0007669"/>
    <property type="project" value="TreeGrafter"/>
</dbReference>
<dbReference type="OrthoDB" id="2240312at2759"/>
<accession>A0A8B8UVW5</accession>
<feature type="region of interest" description="Disordered" evidence="1">
    <location>
        <begin position="303"/>
        <end position="346"/>
    </location>
</feature>
<dbReference type="KEGG" id="spao:SPAR_L01880"/>
<feature type="compositionally biased region" description="Basic and acidic residues" evidence="1">
    <location>
        <begin position="303"/>
        <end position="324"/>
    </location>
</feature>
<reference evidence="2" key="1">
    <citation type="journal article" date="2017" name="Nat. Genet.">
        <title>Contrasting evolutionary genome dynamics between domesticated and wild yeasts.</title>
        <authorList>
            <person name="Yue J.X."/>
            <person name="Li J."/>
            <person name="Aigrain L."/>
            <person name="Hallin J."/>
            <person name="Persson K."/>
            <person name="Oliver K."/>
            <person name="Bergstrom A."/>
            <person name="Coupland P."/>
            <person name="Warringer J."/>
            <person name="Lagomarsino M.C."/>
            <person name="Fischer G."/>
            <person name="Durbin R."/>
            <person name="Liti G."/>
        </authorList>
    </citation>
    <scope>NUCLEOTIDE SEQUENCE</scope>
    <source>
        <strain evidence="2">CBS432</strain>
    </source>
</reference>
<dbReference type="GO" id="GO:0000500">
    <property type="term" value="C:RNA polymerase I upstream activating factor complex"/>
    <property type="evidence" value="ECO:0007669"/>
    <property type="project" value="InterPro"/>
</dbReference>
<protein>
    <submittedName>
        <fullName evidence="2">Rrn5p</fullName>
    </submittedName>
</protein>
<gene>
    <name evidence="2" type="primary">RRN5</name>
    <name evidence="2" type="ORF">SPAR_L01880</name>
</gene>
<evidence type="ECO:0000313" key="2">
    <source>
        <dbReference type="RefSeq" id="XP_033767909.1"/>
    </source>
</evidence>
<dbReference type="GO" id="GO:0000182">
    <property type="term" value="F:rDNA binding"/>
    <property type="evidence" value="ECO:0007669"/>
    <property type="project" value="TreeGrafter"/>
</dbReference>
<dbReference type="GeneID" id="54632278"/>
<dbReference type="PANTHER" id="PTHR28079:SF1">
    <property type="entry name" value="RNA POLYMERASE I-SPECIFIC TRANSCRIPTION INITIATION FACTOR RRN5"/>
    <property type="match status" value="1"/>
</dbReference>
<name>A0A8B8UVW5_SACPA</name>
<reference evidence="2" key="3">
    <citation type="submission" date="2025-07" db="EMBL/GenBank/DDBJ databases">
        <authorList>
            <consortium name="NCBI Genome Project"/>
        </authorList>
    </citation>
    <scope>NUCLEOTIDE SEQUENCE</scope>
    <source>
        <strain evidence="2">CBS432</strain>
    </source>
</reference>
<dbReference type="AlphaFoldDB" id="A0A8B8UVW5"/>
<reference evidence="2" key="4">
    <citation type="submission" date="2025-08" db="UniProtKB">
        <authorList>
            <consortium name="RefSeq"/>
        </authorList>
    </citation>
    <scope>IDENTIFICATION</scope>
    <source>
        <strain evidence="2">CBS432</strain>
    </source>
</reference>
<dbReference type="VEuPathDB" id="FungiDB:SPAR_L01880"/>
<organism evidence="2">
    <name type="scientific">Saccharomyces paradoxus</name>
    <name type="common">Yeast</name>
    <name type="synonym">Saccharomyces douglasii</name>
    <dbReference type="NCBI Taxonomy" id="27291"/>
    <lineage>
        <taxon>Eukaryota</taxon>
        <taxon>Fungi</taxon>
        <taxon>Dikarya</taxon>
        <taxon>Ascomycota</taxon>
        <taxon>Saccharomycotina</taxon>
        <taxon>Saccharomycetes</taxon>
        <taxon>Saccharomycetales</taxon>
        <taxon>Saccharomycetaceae</taxon>
        <taxon>Saccharomyces</taxon>
    </lineage>
</organism>
<dbReference type="PANTHER" id="PTHR28079">
    <property type="entry name" value="RNA POLYMERASE I-SPECIFIC TRANSCRIPTION INITIATION FACTOR RRN5"/>
    <property type="match status" value="1"/>
</dbReference>